<feature type="region of interest" description="Disordered" evidence="2">
    <location>
        <begin position="1"/>
        <end position="25"/>
    </location>
</feature>
<dbReference type="EMBL" id="CP037421">
    <property type="protein sequence ID" value="QDT28789.1"/>
    <property type="molecule type" value="Genomic_DNA"/>
</dbReference>
<dbReference type="AlphaFoldDB" id="A0A517QAZ1"/>
<dbReference type="Proteomes" id="UP000315647">
    <property type="component" value="Chromosome"/>
</dbReference>
<proteinExistence type="predicted"/>
<evidence type="ECO:0000256" key="2">
    <source>
        <dbReference type="SAM" id="MobiDB-lite"/>
    </source>
</evidence>
<gene>
    <name evidence="3" type="primary">ethR</name>
    <name evidence="3" type="ORF">Enr10x_41350</name>
</gene>
<feature type="compositionally biased region" description="Basic and acidic residues" evidence="2">
    <location>
        <begin position="7"/>
        <end position="25"/>
    </location>
</feature>
<evidence type="ECO:0000256" key="1">
    <source>
        <dbReference type="ARBA" id="ARBA00023125"/>
    </source>
</evidence>
<dbReference type="InterPro" id="IPR001647">
    <property type="entry name" value="HTH_TetR"/>
</dbReference>
<dbReference type="SUPFAM" id="SSF46689">
    <property type="entry name" value="Homeodomain-like"/>
    <property type="match status" value="1"/>
</dbReference>
<evidence type="ECO:0000313" key="3">
    <source>
        <dbReference type="EMBL" id="QDT28789.1"/>
    </source>
</evidence>
<dbReference type="PANTHER" id="PTHR30055:SF226">
    <property type="entry name" value="HTH-TYPE TRANSCRIPTIONAL REGULATOR PKSA"/>
    <property type="match status" value="1"/>
</dbReference>
<dbReference type="Gene3D" id="1.10.10.60">
    <property type="entry name" value="Homeodomain-like"/>
    <property type="match status" value="1"/>
</dbReference>
<keyword evidence="1" id="KW-0238">DNA-binding</keyword>
<sequence length="221" mass="25214">MPSPSQDEIRRRNNPKLRSEPSKSERTRQAILDAALEYLWSHPFRDLTISELMSQTEVTRATFYRYFSDLHELLEHLLNELESAILEVSQPWITGEGQGAIQLAESLSSLVKVFYQRGPIVRSFVEAAPLDERLEQSWDRVVGGFDDLVTACIEREQAAGLVPEFDARQVAIALNRMNIGIFAHHFGRRPRSNPAPVYCAMARLWISTIYGQEALEQVQDL</sequence>
<dbReference type="InterPro" id="IPR050109">
    <property type="entry name" value="HTH-type_TetR-like_transc_reg"/>
</dbReference>
<dbReference type="Pfam" id="PF00440">
    <property type="entry name" value="TetR_N"/>
    <property type="match status" value="1"/>
</dbReference>
<dbReference type="InterPro" id="IPR049397">
    <property type="entry name" value="EthR_C"/>
</dbReference>
<dbReference type="Pfam" id="PF21313">
    <property type="entry name" value="EthR_C"/>
    <property type="match status" value="1"/>
</dbReference>
<dbReference type="GO" id="GO:0003700">
    <property type="term" value="F:DNA-binding transcription factor activity"/>
    <property type="evidence" value="ECO:0007669"/>
    <property type="project" value="TreeGrafter"/>
</dbReference>
<dbReference type="Gene3D" id="1.10.357.10">
    <property type="entry name" value="Tetracycline Repressor, domain 2"/>
    <property type="match status" value="1"/>
</dbReference>
<dbReference type="SUPFAM" id="SSF48498">
    <property type="entry name" value="Tetracyclin repressor-like, C-terminal domain"/>
    <property type="match status" value="1"/>
</dbReference>
<dbReference type="InterPro" id="IPR036271">
    <property type="entry name" value="Tet_transcr_reg_TetR-rel_C_sf"/>
</dbReference>
<dbReference type="PANTHER" id="PTHR30055">
    <property type="entry name" value="HTH-TYPE TRANSCRIPTIONAL REGULATOR RUTR"/>
    <property type="match status" value="1"/>
</dbReference>
<organism evidence="3 4">
    <name type="scientific">Gimesia panareensis</name>
    <dbReference type="NCBI Taxonomy" id="2527978"/>
    <lineage>
        <taxon>Bacteria</taxon>
        <taxon>Pseudomonadati</taxon>
        <taxon>Planctomycetota</taxon>
        <taxon>Planctomycetia</taxon>
        <taxon>Planctomycetales</taxon>
        <taxon>Planctomycetaceae</taxon>
        <taxon>Gimesia</taxon>
    </lineage>
</organism>
<dbReference type="RefSeq" id="WP_145111918.1">
    <property type="nucleotide sequence ID" value="NZ_CP036277.1"/>
</dbReference>
<accession>A0A517QAZ1</accession>
<dbReference type="GO" id="GO:0000976">
    <property type="term" value="F:transcription cis-regulatory region binding"/>
    <property type="evidence" value="ECO:0007669"/>
    <property type="project" value="TreeGrafter"/>
</dbReference>
<dbReference type="InterPro" id="IPR009057">
    <property type="entry name" value="Homeodomain-like_sf"/>
</dbReference>
<evidence type="ECO:0000313" key="4">
    <source>
        <dbReference type="Proteomes" id="UP000315647"/>
    </source>
</evidence>
<name>A0A517QAZ1_9PLAN</name>
<dbReference type="PROSITE" id="PS50977">
    <property type="entry name" value="HTH_TETR_2"/>
    <property type="match status" value="1"/>
</dbReference>
<keyword evidence="4" id="KW-1185">Reference proteome</keyword>
<accession>A0A518AA76</accession>
<protein>
    <submittedName>
        <fullName evidence="3">HTH-type transcriptional regulator EthR</fullName>
    </submittedName>
</protein>
<reference evidence="3 4" key="1">
    <citation type="submission" date="2019-03" db="EMBL/GenBank/DDBJ databases">
        <title>Deep-cultivation of Planctomycetes and their phenomic and genomic characterization uncovers novel biology.</title>
        <authorList>
            <person name="Wiegand S."/>
            <person name="Jogler M."/>
            <person name="Boedeker C."/>
            <person name="Pinto D."/>
            <person name="Vollmers J."/>
            <person name="Rivas-Marin E."/>
            <person name="Kohn T."/>
            <person name="Peeters S.H."/>
            <person name="Heuer A."/>
            <person name="Rast P."/>
            <person name="Oberbeckmann S."/>
            <person name="Bunk B."/>
            <person name="Jeske O."/>
            <person name="Meyerdierks A."/>
            <person name="Storesund J.E."/>
            <person name="Kallscheuer N."/>
            <person name="Luecker S."/>
            <person name="Lage O.M."/>
            <person name="Pohl T."/>
            <person name="Merkel B.J."/>
            <person name="Hornburger P."/>
            <person name="Mueller R.-W."/>
            <person name="Bruemmer F."/>
            <person name="Labrenz M."/>
            <person name="Spormann A.M."/>
            <person name="Op den Camp H."/>
            <person name="Overmann J."/>
            <person name="Amann R."/>
            <person name="Jetten M.S.M."/>
            <person name="Mascher T."/>
            <person name="Medema M.H."/>
            <person name="Devos D.P."/>
            <person name="Kaster A.-K."/>
            <person name="Ovreas L."/>
            <person name="Rohde M."/>
            <person name="Galperin M.Y."/>
            <person name="Jogler C."/>
        </authorList>
    </citation>
    <scope>NUCLEOTIDE SEQUENCE [LARGE SCALE GENOMIC DNA]</scope>
    <source>
        <strain evidence="3 4">Enr10</strain>
    </source>
</reference>